<name>A0A3B0A8J7_9ACTN</name>
<gene>
    <name evidence="1" type="ORF">D7231_34635</name>
</gene>
<reference evidence="1 2" key="1">
    <citation type="journal article" date="2015" name="Antonie Van Leeuwenhoek">
        <title>Streptomyces klenkii sp. nov., isolated from deep marine sediment.</title>
        <authorList>
            <person name="Veyisoglu A."/>
            <person name="Sahin N."/>
        </authorList>
    </citation>
    <scope>NUCLEOTIDE SEQUENCE [LARGE SCALE GENOMIC DNA]</scope>
    <source>
        <strain evidence="1 2">KCTC 29202</strain>
    </source>
</reference>
<evidence type="ECO:0000313" key="2">
    <source>
        <dbReference type="Proteomes" id="UP000270343"/>
    </source>
</evidence>
<organism evidence="1 2">
    <name type="scientific">Streptomyces klenkii</name>
    <dbReference type="NCBI Taxonomy" id="1420899"/>
    <lineage>
        <taxon>Bacteria</taxon>
        <taxon>Bacillati</taxon>
        <taxon>Actinomycetota</taxon>
        <taxon>Actinomycetes</taxon>
        <taxon>Kitasatosporales</taxon>
        <taxon>Streptomycetaceae</taxon>
        <taxon>Streptomyces</taxon>
    </lineage>
</organism>
<comment type="caution">
    <text evidence="1">The sequence shown here is derived from an EMBL/GenBank/DDBJ whole genome shotgun (WGS) entry which is preliminary data.</text>
</comment>
<dbReference type="Proteomes" id="UP000270343">
    <property type="component" value="Unassembled WGS sequence"/>
</dbReference>
<feature type="non-terminal residue" evidence="1">
    <location>
        <position position="282"/>
    </location>
</feature>
<evidence type="ECO:0000313" key="1">
    <source>
        <dbReference type="EMBL" id="RKN56743.1"/>
    </source>
</evidence>
<sequence length="282" mass="33119">MRPEFRGEEFYPPRDSRVFFQGECRIPSCERMLSYSVKRLCTAHYQRWVQAGRPELEAWVPGEDALHRHRSVIRGCAVAGCRRSMNGCSPRICTRHTDAWKAAGAPDLDAWLATARYEAPPHGERDCVLPDCPWWTNGPETALCQRHYIRWRNNGHPVLPDDELIEWFERLELRRDPYIRFHDLGRQVRLEVQFGLQRRADIGDRHTAPRTVTRALSWIRESGVRSLMDWDETQWLEFCHVARKGYRTLSHAFIRDTRFELRRLLIADDPWAAPPAAPRPRP</sequence>
<keyword evidence="2" id="KW-1185">Reference proteome</keyword>
<accession>A0A3B0A8J7</accession>
<dbReference type="EMBL" id="RBAM01000069">
    <property type="protein sequence ID" value="RKN56743.1"/>
    <property type="molecule type" value="Genomic_DNA"/>
</dbReference>
<dbReference type="AlphaFoldDB" id="A0A3B0A8J7"/>
<proteinExistence type="predicted"/>
<protein>
    <submittedName>
        <fullName evidence="1">Site-specific recombinase</fullName>
    </submittedName>
</protein>